<dbReference type="PANTHER" id="PTHR10704:SF44">
    <property type="entry name" value="LD35051P-RELATED"/>
    <property type="match status" value="1"/>
</dbReference>
<sequence length="346" mass="40464">MNKFIENPVFICGHRRSGTTLLSCLLDNHPDLLVYPGESGFFYGYYPVYESRNYTKEEKIDQVIQFCIQNIKDILSSLPLTSQNDLNISFDSLENIFSELVTRTNFTPKEVLTSLIEAFHISYRYPKEPKMWVEKTTSSEIYAAEILNWYPNAKIIHVLRDPRDTWASLKSGWDARFKDYNDSPSRLMHSLIERGKFGFELAGKNLERFGEDRYKIIRYENLVDDIKAVMCDICEFMGITYSDVVLNPTVFGKDWGGNNYGSHKYSNASAYNSGRWRERITTEEARLIEYHFEEYMNMYDYDCCFGLEEKIEAAVNHYKWYNYAQAYSFSSTASKKREDSLAVEES</sequence>
<dbReference type="GO" id="GO:0001517">
    <property type="term" value="F:N-acetylglucosamine 6-O-sulfotransferase activity"/>
    <property type="evidence" value="ECO:0007669"/>
    <property type="project" value="TreeGrafter"/>
</dbReference>
<accession>A0A7D9H339</accession>
<dbReference type="PANTHER" id="PTHR10704">
    <property type="entry name" value="CARBOHYDRATE SULFOTRANSFERASE"/>
    <property type="match status" value="1"/>
</dbReference>
<dbReference type="EMBL" id="LR633966">
    <property type="protein sequence ID" value="VUX54870.1"/>
    <property type="molecule type" value="Genomic_DNA"/>
</dbReference>
<gene>
    <name evidence="1" type="ORF">JTBB02_V1_10049</name>
</gene>
<dbReference type="InterPro" id="IPR027417">
    <property type="entry name" value="P-loop_NTPase"/>
</dbReference>
<protein>
    <submittedName>
        <fullName evidence="1">Sulfotransferase family protein</fullName>
    </submittedName>
</protein>
<dbReference type="AlphaFoldDB" id="A0A7D9H339"/>
<evidence type="ECO:0000313" key="1">
    <source>
        <dbReference type="EMBL" id="VUX54870.1"/>
    </source>
</evidence>
<dbReference type="GO" id="GO:0006044">
    <property type="term" value="P:N-acetylglucosamine metabolic process"/>
    <property type="evidence" value="ECO:0007669"/>
    <property type="project" value="TreeGrafter"/>
</dbReference>
<dbReference type="GO" id="GO:0006790">
    <property type="term" value="P:sulfur compound metabolic process"/>
    <property type="evidence" value="ECO:0007669"/>
    <property type="project" value="TreeGrafter"/>
</dbReference>
<dbReference type="Gene3D" id="3.40.50.300">
    <property type="entry name" value="P-loop containing nucleotide triphosphate hydrolases"/>
    <property type="match status" value="1"/>
</dbReference>
<dbReference type="InterPro" id="IPR051135">
    <property type="entry name" value="Gal/GlcNAc/GalNAc_ST"/>
</dbReference>
<dbReference type="Pfam" id="PF13469">
    <property type="entry name" value="Sulfotransfer_3"/>
    <property type="match status" value="1"/>
</dbReference>
<proteinExistence type="predicted"/>
<keyword evidence="1" id="KW-0808">Transferase</keyword>
<name>A0A7D9H339_9GAMM</name>
<organism evidence="1">
    <name type="scientific">uncultured Woeseiaceae bacterium</name>
    <dbReference type="NCBI Taxonomy" id="1983305"/>
    <lineage>
        <taxon>Bacteria</taxon>
        <taxon>Pseudomonadati</taxon>
        <taxon>Pseudomonadota</taxon>
        <taxon>Gammaproteobacteria</taxon>
        <taxon>Woeseiales</taxon>
        <taxon>Woeseiaceae</taxon>
        <taxon>environmental samples</taxon>
    </lineage>
</organism>
<reference evidence="1" key="1">
    <citation type="submission" date="2019-07" db="EMBL/GenBank/DDBJ databases">
        <authorList>
            <person name="Weber M."/>
            <person name="Kostadinov I."/>
            <person name="Kostadinov D I."/>
        </authorList>
    </citation>
    <scope>NUCLEOTIDE SEQUENCE</scope>
    <source>
        <strain evidence="1">Gfbio:sag-sample-b02:053724c1-46a9-4a36-b237-ea2bf867836b</strain>
    </source>
</reference>
<dbReference type="SUPFAM" id="SSF52540">
    <property type="entry name" value="P-loop containing nucleoside triphosphate hydrolases"/>
    <property type="match status" value="1"/>
</dbReference>